<evidence type="ECO:0000313" key="8">
    <source>
        <dbReference type="EMBL" id="CAL1352232.1"/>
    </source>
</evidence>
<dbReference type="GO" id="GO:0090575">
    <property type="term" value="C:RNA polymerase II transcription regulator complex"/>
    <property type="evidence" value="ECO:0007669"/>
    <property type="project" value="TreeGrafter"/>
</dbReference>
<name>A0AAV2C845_9ROSI</name>
<keyword evidence="9" id="KW-1185">Reference proteome</keyword>
<organism evidence="8 9">
    <name type="scientific">Linum trigynum</name>
    <dbReference type="NCBI Taxonomy" id="586398"/>
    <lineage>
        <taxon>Eukaryota</taxon>
        <taxon>Viridiplantae</taxon>
        <taxon>Streptophyta</taxon>
        <taxon>Embryophyta</taxon>
        <taxon>Tracheophyta</taxon>
        <taxon>Spermatophyta</taxon>
        <taxon>Magnoliopsida</taxon>
        <taxon>eudicotyledons</taxon>
        <taxon>Gunneridae</taxon>
        <taxon>Pentapetalae</taxon>
        <taxon>rosids</taxon>
        <taxon>fabids</taxon>
        <taxon>Malpighiales</taxon>
        <taxon>Linaceae</taxon>
        <taxon>Linum</taxon>
    </lineage>
</organism>
<dbReference type="CDD" id="cd18914">
    <property type="entry name" value="bHLH_AtORG2_like"/>
    <property type="match status" value="1"/>
</dbReference>
<dbReference type="InterPro" id="IPR036638">
    <property type="entry name" value="HLH_DNA-bd_sf"/>
</dbReference>
<feature type="domain" description="BHLH" evidence="7">
    <location>
        <begin position="118"/>
        <end position="172"/>
    </location>
</feature>
<dbReference type="SUPFAM" id="SSF47459">
    <property type="entry name" value="HLH, helix-loop-helix DNA-binding domain"/>
    <property type="match status" value="1"/>
</dbReference>
<keyword evidence="2" id="KW-0805">Transcription regulation</keyword>
<keyword evidence="5" id="KW-0539">Nucleus</keyword>
<evidence type="ECO:0000256" key="1">
    <source>
        <dbReference type="ARBA" id="ARBA00004123"/>
    </source>
</evidence>
<evidence type="ECO:0000256" key="6">
    <source>
        <dbReference type="SAM" id="MobiDB-lite"/>
    </source>
</evidence>
<dbReference type="Pfam" id="PF00010">
    <property type="entry name" value="HLH"/>
    <property type="match status" value="1"/>
</dbReference>
<feature type="compositionally biased region" description="Low complexity" evidence="6">
    <location>
        <begin position="1"/>
        <end position="11"/>
    </location>
</feature>
<dbReference type="PROSITE" id="PS50888">
    <property type="entry name" value="BHLH"/>
    <property type="match status" value="1"/>
</dbReference>
<gene>
    <name evidence="8" type="ORF">LTRI10_LOCUS219</name>
</gene>
<evidence type="ECO:0000256" key="2">
    <source>
        <dbReference type="ARBA" id="ARBA00023015"/>
    </source>
</evidence>
<dbReference type="AlphaFoldDB" id="A0AAV2C845"/>
<dbReference type="GO" id="GO:0010106">
    <property type="term" value="P:cellular response to iron ion starvation"/>
    <property type="evidence" value="ECO:0007669"/>
    <property type="project" value="UniProtKB-ARBA"/>
</dbReference>
<evidence type="ECO:0000259" key="7">
    <source>
        <dbReference type="PROSITE" id="PS50888"/>
    </source>
</evidence>
<evidence type="ECO:0000256" key="4">
    <source>
        <dbReference type="ARBA" id="ARBA00023163"/>
    </source>
</evidence>
<keyword evidence="3" id="KW-0238">DNA-binding</keyword>
<accession>A0AAV2C845</accession>
<protein>
    <recommendedName>
        <fullName evidence="7">BHLH domain-containing protein</fullName>
    </recommendedName>
</protein>
<proteinExistence type="predicted"/>
<dbReference type="PANTHER" id="PTHR13935:SF41">
    <property type="entry name" value="TRANSCRIPTION FACTOR ORG2-RELATED"/>
    <property type="match status" value="1"/>
</dbReference>
<dbReference type="PANTHER" id="PTHR13935">
    <property type="entry name" value="ACHAETE-SCUTE TRANSCRIPTION FACTOR-RELATED"/>
    <property type="match status" value="1"/>
</dbReference>
<dbReference type="GO" id="GO:0000977">
    <property type="term" value="F:RNA polymerase II transcription regulatory region sequence-specific DNA binding"/>
    <property type="evidence" value="ECO:0007669"/>
    <property type="project" value="TreeGrafter"/>
</dbReference>
<sequence length="340" mass="37147">MLAMSSTSSSSHQPTNPFLASNLGGGLSSSSSPSPWPLLLEDPLTTLLPNYHNHHNLLSTHFLPPQASADANYSSHRHDGNYHHQSFTGEDQEHAAVTKKDSSSSGGDGGGTVVVTAMKKLNHNASERHRRKKINTLYSSLRSMLPPSDYHDTKKLSIPNTVSRVLKYIPELQQQVEALARKKEDLLSAISNNTTTTITSQVDIKQDCADDVHHIDLDKTNKKSYKMFSSSSSSSLASSSSSSTASTSWLSEEEVMVQISIAAKSSNNTLDHISGILLHLQEETGLVLVNSSSFKSFQGRVFYNLHLKVEGTNGVAQLDGKALSEKLLNLYEQDLSRHSF</sequence>
<keyword evidence="4" id="KW-0804">Transcription</keyword>
<dbReference type="EMBL" id="OZ034813">
    <property type="protein sequence ID" value="CAL1352232.1"/>
    <property type="molecule type" value="Genomic_DNA"/>
</dbReference>
<evidence type="ECO:0000256" key="5">
    <source>
        <dbReference type="ARBA" id="ARBA00023242"/>
    </source>
</evidence>
<dbReference type="InterPro" id="IPR015660">
    <property type="entry name" value="MASH1/Ascl1a-like"/>
</dbReference>
<dbReference type="FunFam" id="4.10.280.10:FF:000074">
    <property type="entry name" value="Transcription factor ORG2"/>
    <property type="match status" value="1"/>
</dbReference>
<evidence type="ECO:0000313" key="9">
    <source>
        <dbReference type="Proteomes" id="UP001497516"/>
    </source>
</evidence>
<comment type="subcellular location">
    <subcellularLocation>
        <location evidence="1">Nucleus</location>
    </subcellularLocation>
</comment>
<dbReference type="InterPro" id="IPR011598">
    <property type="entry name" value="bHLH_dom"/>
</dbReference>
<evidence type="ECO:0000256" key="3">
    <source>
        <dbReference type="ARBA" id="ARBA00023125"/>
    </source>
</evidence>
<dbReference type="Proteomes" id="UP001497516">
    <property type="component" value="Chromosome 1"/>
</dbReference>
<dbReference type="SMART" id="SM00353">
    <property type="entry name" value="HLH"/>
    <property type="match status" value="1"/>
</dbReference>
<dbReference type="GO" id="GO:0000981">
    <property type="term" value="F:DNA-binding transcription factor activity, RNA polymerase II-specific"/>
    <property type="evidence" value="ECO:0007669"/>
    <property type="project" value="TreeGrafter"/>
</dbReference>
<dbReference type="GO" id="GO:0046983">
    <property type="term" value="F:protein dimerization activity"/>
    <property type="evidence" value="ECO:0007669"/>
    <property type="project" value="InterPro"/>
</dbReference>
<feature type="region of interest" description="Disordered" evidence="6">
    <location>
        <begin position="1"/>
        <end position="34"/>
    </location>
</feature>
<dbReference type="Gene3D" id="4.10.280.10">
    <property type="entry name" value="Helix-loop-helix DNA-binding domain"/>
    <property type="match status" value="1"/>
</dbReference>
<reference evidence="8 9" key="1">
    <citation type="submission" date="2024-04" db="EMBL/GenBank/DDBJ databases">
        <authorList>
            <person name="Fracassetti M."/>
        </authorList>
    </citation>
    <scope>NUCLEOTIDE SEQUENCE [LARGE SCALE GENOMIC DNA]</scope>
</reference>
<feature type="region of interest" description="Disordered" evidence="6">
    <location>
        <begin position="68"/>
        <end position="112"/>
    </location>
</feature>
<feature type="compositionally biased region" description="Basic and acidic residues" evidence="6">
    <location>
        <begin position="91"/>
        <end position="102"/>
    </location>
</feature>